<dbReference type="PANTHER" id="PTHR30212:SF2">
    <property type="entry name" value="PROTEIN YIIM"/>
    <property type="match status" value="1"/>
</dbReference>
<sequence>MSAEIVAVCLGKGGIPKHSVPSAQVVQSGLVGDRHRYELHGGFDRAICLLSEEVYASLREDDVRCETPGTFGENVLARGLDDARLRPGDRLRLGPEVVIEIYDIRAPCTTLKSVDRRFPDLMLGRSGWMARVIETGVLEPGMPIVRVDTV</sequence>
<gene>
    <name evidence="2" type="ORF">Poly30_53770</name>
</gene>
<protein>
    <submittedName>
        <fullName evidence="2">6-N-hydroxylaminopurine resistance protein</fullName>
    </submittedName>
</protein>
<dbReference type="InterPro" id="IPR005302">
    <property type="entry name" value="MoCF_Sase_C"/>
</dbReference>
<organism evidence="2 3">
    <name type="scientific">Saltatorellus ferox</name>
    <dbReference type="NCBI Taxonomy" id="2528018"/>
    <lineage>
        <taxon>Bacteria</taxon>
        <taxon>Pseudomonadati</taxon>
        <taxon>Planctomycetota</taxon>
        <taxon>Planctomycetia</taxon>
        <taxon>Planctomycetia incertae sedis</taxon>
        <taxon>Saltatorellus</taxon>
    </lineage>
</organism>
<dbReference type="EMBL" id="CP036434">
    <property type="protein sequence ID" value="QDV09817.1"/>
    <property type="molecule type" value="Genomic_DNA"/>
</dbReference>
<accession>A0A518F0F2</accession>
<feature type="domain" description="MOSC" evidence="1">
    <location>
        <begin position="15"/>
        <end position="147"/>
    </location>
</feature>
<dbReference type="RefSeq" id="WP_145204875.1">
    <property type="nucleotide sequence ID" value="NZ_CP036434.1"/>
</dbReference>
<dbReference type="SUPFAM" id="SSF50800">
    <property type="entry name" value="PK beta-barrel domain-like"/>
    <property type="match status" value="1"/>
</dbReference>
<evidence type="ECO:0000313" key="3">
    <source>
        <dbReference type="Proteomes" id="UP000320390"/>
    </source>
</evidence>
<dbReference type="OrthoDB" id="281082at2"/>
<keyword evidence="3" id="KW-1185">Reference proteome</keyword>
<dbReference type="Gene3D" id="2.40.33.20">
    <property type="entry name" value="PK beta-barrel domain-like"/>
    <property type="match status" value="1"/>
</dbReference>
<dbReference type="InterPro" id="IPR011037">
    <property type="entry name" value="Pyrv_Knase-like_insert_dom_sf"/>
</dbReference>
<reference evidence="2 3" key="1">
    <citation type="submission" date="2019-02" db="EMBL/GenBank/DDBJ databases">
        <title>Deep-cultivation of Planctomycetes and their phenomic and genomic characterization uncovers novel biology.</title>
        <authorList>
            <person name="Wiegand S."/>
            <person name="Jogler M."/>
            <person name="Boedeker C."/>
            <person name="Pinto D."/>
            <person name="Vollmers J."/>
            <person name="Rivas-Marin E."/>
            <person name="Kohn T."/>
            <person name="Peeters S.H."/>
            <person name="Heuer A."/>
            <person name="Rast P."/>
            <person name="Oberbeckmann S."/>
            <person name="Bunk B."/>
            <person name="Jeske O."/>
            <person name="Meyerdierks A."/>
            <person name="Storesund J.E."/>
            <person name="Kallscheuer N."/>
            <person name="Luecker S."/>
            <person name="Lage O.M."/>
            <person name="Pohl T."/>
            <person name="Merkel B.J."/>
            <person name="Hornburger P."/>
            <person name="Mueller R.-W."/>
            <person name="Bruemmer F."/>
            <person name="Labrenz M."/>
            <person name="Spormann A.M."/>
            <person name="Op den Camp H."/>
            <person name="Overmann J."/>
            <person name="Amann R."/>
            <person name="Jetten M.S.M."/>
            <person name="Mascher T."/>
            <person name="Medema M.H."/>
            <person name="Devos D.P."/>
            <person name="Kaster A.-K."/>
            <person name="Ovreas L."/>
            <person name="Rohde M."/>
            <person name="Galperin M.Y."/>
            <person name="Jogler C."/>
        </authorList>
    </citation>
    <scope>NUCLEOTIDE SEQUENCE [LARGE SCALE GENOMIC DNA]</scope>
    <source>
        <strain evidence="2 3">Poly30</strain>
    </source>
</reference>
<dbReference type="Proteomes" id="UP000320390">
    <property type="component" value="Chromosome"/>
</dbReference>
<dbReference type="GO" id="GO:0030151">
    <property type="term" value="F:molybdenum ion binding"/>
    <property type="evidence" value="ECO:0007669"/>
    <property type="project" value="InterPro"/>
</dbReference>
<dbReference type="PANTHER" id="PTHR30212">
    <property type="entry name" value="PROTEIN YIIM"/>
    <property type="match status" value="1"/>
</dbReference>
<name>A0A518F0F2_9BACT</name>
<dbReference type="PROSITE" id="PS51340">
    <property type="entry name" value="MOSC"/>
    <property type="match status" value="1"/>
</dbReference>
<dbReference type="Pfam" id="PF03473">
    <property type="entry name" value="MOSC"/>
    <property type="match status" value="1"/>
</dbReference>
<dbReference type="AlphaFoldDB" id="A0A518F0F2"/>
<dbReference type="GO" id="GO:0030170">
    <property type="term" value="F:pyridoxal phosphate binding"/>
    <property type="evidence" value="ECO:0007669"/>
    <property type="project" value="InterPro"/>
</dbReference>
<evidence type="ECO:0000259" key="1">
    <source>
        <dbReference type="PROSITE" id="PS51340"/>
    </source>
</evidence>
<dbReference type="InterPro" id="IPR052353">
    <property type="entry name" value="Benzoxazolinone_Detox_Enz"/>
</dbReference>
<proteinExistence type="predicted"/>
<evidence type="ECO:0000313" key="2">
    <source>
        <dbReference type="EMBL" id="QDV09817.1"/>
    </source>
</evidence>
<dbReference type="GO" id="GO:0003824">
    <property type="term" value="F:catalytic activity"/>
    <property type="evidence" value="ECO:0007669"/>
    <property type="project" value="InterPro"/>
</dbReference>